<proteinExistence type="inferred from homology"/>
<dbReference type="AlphaFoldDB" id="A0A0A1UDL8"/>
<feature type="domain" description="Gamma tubulin complex component protein N-terminal" evidence="7">
    <location>
        <begin position="52"/>
        <end position="307"/>
    </location>
</feature>
<reference evidence="8 9" key="1">
    <citation type="submission" date="2012-10" db="EMBL/GenBank/DDBJ databases">
        <authorList>
            <person name="Zafar N."/>
            <person name="Inman J."/>
            <person name="Hall N."/>
            <person name="Lorenzi H."/>
            <person name="Caler E."/>
        </authorList>
    </citation>
    <scope>NUCLEOTIDE SEQUENCE [LARGE SCALE GENOMIC DNA]</scope>
    <source>
        <strain evidence="8 9">IP1</strain>
    </source>
</reference>
<evidence type="ECO:0000256" key="4">
    <source>
        <dbReference type="ARBA" id="ARBA00023212"/>
    </source>
</evidence>
<name>A0A0A1UDL8_ENTIV</name>
<sequence>MSIPEKRCRFVSNREMRPLYEQESTLIKGIFGMCLCFASEGIEIIRDQMKRYGQVMNTIDSRLQQIVTKVVSLVEEYSIVLEYLSKDHKGPTQQALCEGILEFRDEFVTKVCDLEKEARINFWTLQEVVVELMKSLQTLKPICSVITHISGDEIPAAVFNVLAEQKILFGGNLTSERVIEKLLEKTSQPLFAFVSGWMSNGDFLYDEFFIRPVNNAPIYVEQEVPFFLAPHAMVIFQTGQYLRSIAQYRKQHETELFQQMLLQQAPEIEDEIPKTPILKLESNVIFSPLKMKAMIREQSDAVNKALFIVFQQCHIDSTYHILRETYLFGNPTIYFNFFDVSHGILSRKYFHEDEMPTSYRVLDSLLFELKGIKIPPSSISISFVKDCVAKFVDENVQDGVRYMFEVVTIENVIPFPLSLIVDDNATKRYQVIFRFLFDLEYHRYLLARTMKKMTNTSLPLVREVRYASLRFHLHLLVSECMKALEEIMIQCECNVIEKKWDTFIKKEKKTVKELSDMHSEFLDGCLQEIGLKDRVVVSGYFSFLKHVKEVLQTVYTVENASDKGNVTNQEDIKQIDDLREETRELMDSVCSLLPDTSIEKRNACYRRMSTEVAMEDEVRDPFADIVDWNM</sequence>
<dbReference type="PANTHER" id="PTHR19302:SF13">
    <property type="entry name" value="GAMMA-TUBULIN COMPLEX COMPONENT 2"/>
    <property type="match status" value="1"/>
</dbReference>
<dbReference type="Pfam" id="PF17681">
    <property type="entry name" value="GCP_N_terminal"/>
    <property type="match status" value="1"/>
</dbReference>
<comment type="subcellular location">
    <subcellularLocation>
        <location evidence="5">Cytoplasm</location>
        <location evidence="5">Cytoskeleton</location>
        <location evidence="5">Microtubule organizing center</location>
    </subcellularLocation>
</comment>
<dbReference type="GO" id="GO:0051011">
    <property type="term" value="F:microtubule minus-end binding"/>
    <property type="evidence" value="ECO:0007669"/>
    <property type="project" value="TreeGrafter"/>
</dbReference>
<dbReference type="InterPro" id="IPR042241">
    <property type="entry name" value="GCP_C_sf"/>
</dbReference>
<evidence type="ECO:0000256" key="2">
    <source>
        <dbReference type="ARBA" id="ARBA00022490"/>
    </source>
</evidence>
<evidence type="ECO:0000313" key="9">
    <source>
        <dbReference type="Proteomes" id="UP000014680"/>
    </source>
</evidence>
<dbReference type="GO" id="GO:0005874">
    <property type="term" value="C:microtubule"/>
    <property type="evidence" value="ECO:0007669"/>
    <property type="project" value="UniProtKB-KW"/>
</dbReference>
<protein>
    <recommendedName>
        <fullName evidence="5">Spindle pole body component</fullName>
    </recommendedName>
</protein>
<dbReference type="RefSeq" id="XP_004261438.1">
    <property type="nucleotide sequence ID" value="XM_004261390.1"/>
</dbReference>
<dbReference type="GO" id="GO:0000278">
    <property type="term" value="P:mitotic cell cycle"/>
    <property type="evidence" value="ECO:0007669"/>
    <property type="project" value="TreeGrafter"/>
</dbReference>
<evidence type="ECO:0000259" key="6">
    <source>
        <dbReference type="Pfam" id="PF04130"/>
    </source>
</evidence>
<dbReference type="InterPro" id="IPR007259">
    <property type="entry name" value="GCP"/>
</dbReference>
<dbReference type="GO" id="GO:0051225">
    <property type="term" value="P:spindle assembly"/>
    <property type="evidence" value="ECO:0007669"/>
    <property type="project" value="TreeGrafter"/>
</dbReference>
<keyword evidence="9" id="KW-1185">Reference proteome</keyword>
<gene>
    <name evidence="8" type="ORF">EIN_499270</name>
</gene>
<dbReference type="OrthoDB" id="2192946at2759"/>
<feature type="domain" description="Gamma tubulin complex component C-terminal" evidence="6">
    <location>
        <begin position="390"/>
        <end position="582"/>
    </location>
</feature>
<dbReference type="Pfam" id="PF04130">
    <property type="entry name" value="GCP_C_terminal"/>
    <property type="match status" value="1"/>
</dbReference>
<dbReference type="InterPro" id="IPR040457">
    <property type="entry name" value="GCP_C"/>
</dbReference>
<dbReference type="InterPro" id="IPR041470">
    <property type="entry name" value="GCP_N"/>
</dbReference>
<keyword evidence="2 5" id="KW-0963">Cytoplasm</keyword>
<dbReference type="OMA" id="HETELFQ"/>
<dbReference type="GeneID" id="14893628"/>
<dbReference type="GO" id="GO:0043015">
    <property type="term" value="F:gamma-tubulin binding"/>
    <property type="evidence" value="ECO:0007669"/>
    <property type="project" value="InterPro"/>
</dbReference>
<dbReference type="KEGG" id="eiv:EIN_499270"/>
<evidence type="ECO:0000256" key="1">
    <source>
        <dbReference type="ARBA" id="ARBA00010337"/>
    </source>
</evidence>
<keyword evidence="4 5" id="KW-0206">Cytoskeleton</keyword>
<dbReference type="GO" id="GO:0000930">
    <property type="term" value="C:gamma-tubulin complex"/>
    <property type="evidence" value="ECO:0007669"/>
    <property type="project" value="TreeGrafter"/>
</dbReference>
<dbReference type="VEuPathDB" id="AmoebaDB:EIN_499270"/>
<dbReference type="GO" id="GO:0051321">
    <property type="term" value="P:meiotic cell cycle"/>
    <property type="evidence" value="ECO:0007669"/>
    <property type="project" value="TreeGrafter"/>
</dbReference>
<dbReference type="Gene3D" id="1.20.120.1900">
    <property type="entry name" value="Gamma-tubulin complex, C-terminal domain"/>
    <property type="match status" value="1"/>
</dbReference>
<dbReference type="GO" id="GO:0031122">
    <property type="term" value="P:cytoplasmic microtubule organization"/>
    <property type="evidence" value="ECO:0007669"/>
    <property type="project" value="TreeGrafter"/>
</dbReference>
<evidence type="ECO:0000256" key="3">
    <source>
        <dbReference type="ARBA" id="ARBA00022701"/>
    </source>
</evidence>
<keyword evidence="3 5" id="KW-0493">Microtubule</keyword>
<dbReference type="Proteomes" id="UP000014680">
    <property type="component" value="Unassembled WGS sequence"/>
</dbReference>
<dbReference type="PANTHER" id="PTHR19302">
    <property type="entry name" value="GAMMA TUBULIN COMPLEX PROTEIN"/>
    <property type="match status" value="1"/>
</dbReference>
<dbReference type="GO" id="GO:0007020">
    <property type="term" value="P:microtubule nucleation"/>
    <property type="evidence" value="ECO:0007669"/>
    <property type="project" value="InterPro"/>
</dbReference>
<comment type="similarity">
    <text evidence="1 5">Belongs to the TUBGCP family.</text>
</comment>
<dbReference type="GO" id="GO:0000922">
    <property type="term" value="C:spindle pole"/>
    <property type="evidence" value="ECO:0007669"/>
    <property type="project" value="InterPro"/>
</dbReference>
<evidence type="ECO:0000259" key="7">
    <source>
        <dbReference type="Pfam" id="PF17681"/>
    </source>
</evidence>
<accession>A0A0A1UDL8</accession>
<evidence type="ECO:0000313" key="8">
    <source>
        <dbReference type="EMBL" id="ELP94667.1"/>
    </source>
</evidence>
<dbReference type="EMBL" id="KB206184">
    <property type="protein sequence ID" value="ELP94667.1"/>
    <property type="molecule type" value="Genomic_DNA"/>
</dbReference>
<organism evidence="8 9">
    <name type="scientific">Entamoeba invadens IP1</name>
    <dbReference type="NCBI Taxonomy" id="370355"/>
    <lineage>
        <taxon>Eukaryota</taxon>
        <taxon>Amoebozoa</taxon>
        <taxon>Evosea</taxon>
        <taxon>Archamoebae</taxon>
        <taxon>Mastigamoebida</taxon>
        <taxon>Entamoebidae</taxon>
        <taxon>Entamoeba</taxon>
    </lineage>
</organism>
<evidence type="ECO:0000256" key="5">
    <source>
        <dbReference type="RuleBase" id="RU363050"/>
    </source>
</evidence>